<dbReference type="AlphaFoldDB" id="A0A0P9EKI2"/>
<feature type="region of interest" description="Disordered" evidence="1">
    <location>
        <begin position="245"/>
        <end position="270"/>
    </location>
</feature>
<sequence>MAPTPTIDHELDSANPHPIPPLHLRCLDLAHKGSGIFFQHTSSPQAVLSLAASNVLRLLYPPDSPSPPPPVRSITLHLHAFDGVAYTCGSDLDNDHKEVHLSLSYLEGVADRAHGDGDGGDDRVRHEIEGVLTHELVHAFQYDGRGTVPGGVIEGVADWLRGEAGLAPPHWRDEPGEDDKWDAGYERTGFFFAFLSRHLSNPLLVPQLNAALRHSTWNDGEHLRKLLGGKDVEALWEVYRRTVGSKGEEEGEAPAPVPTHGPRSGYGVQY</sequence>
<dbReference type="PANTHER" id="PTHR33321:SF12">
    <property type="entry name" value="PLANT BASIC SECRETORY PROTEIN (BSP) FAMILY PROTEIN"/>
    <property type="match status" value="1"/>
</dbReference>
<gene>
    <name evidence="2" type="ORF">RHOBADRAFT_56013</name>
</gene>
<dbReference type="Pfam" id="PF04450">
    <property type="entry name" value="BSP"/>
    <property type="match status" value="1"/>
</dbReference>
<proteinExistence type="predicted"/>
<dbReference type="RefSeq" id="XP_018268239.1">
    <property type="nucleotide sequence ID" value="XM_018418134.1"/>
</dbReference>
<accession>A0A0P9EKI2</accession>
<dbReference type="STRING" id="578459.A0A0P9EKI2"/>
<reference evidence="2 3" key="1">
    <citation type="journal article" date="2015" name="Front. Microbiol.">
        <title>Genome sequence of the plant growth promoting endophytic yeast Rhodotorula graminis WP1.</title>
        <authorList>
            <person name="Firrincieli A."/>
            <person name="Otillar R."/>
            <person name="Salamov A."/>
            <person name="Schmutz J."/>
            <person name="Khan Z."/>
            <person name="Redman R.S."/>
            <person name="Fleck N.D."/>
            <person name="Lindquist E."/>
            <person name="Grigoriev I.V."/>
            <person name="Doty S.L."/>
        </authorList>
    </citation>
    <scope>NUCLEOTIDE SEQUENCE [LARGE SCALE GENOMIC DNA]</scope>
    <source>
        <strain evidence="2 3">WP1</strain>
    </source>
</reference>
<organism evidence="2 3">
    <name type="scientific">Rhodotorula graminis (strain WP1)</name>
    <dbReference type="NCBI Taxonomy" id="578459"/>
    <lineage>
        <taxon>Eukaryota</taxon>
        <taxon>Fungi</taxon>
        <taxon>Dikarya</taxon>
        <taxon>Basidiomycota</taxon>
        <taxon>Pucciniomycotina</taxon>
        <taxon>Microbotryomycetes</taxon>
        <taxon>Sporidiobolales</taxon>
        <taxon>Sporidiobolaceae</taxon>
        <taxon>Rhodotorula</taxon>
    </lineage>
</organism>
<dbReference type="OMA" id="DAGYQHT"/>
<protein>
    <recommendedName>
        <fullName evidence="4">Plant basic secretory protein</fullName>
    </recommendedName>
</protein>
<evidence type="ECO:0000313" key="2">
    <source>
        <dbReference type="EMBL" id="KPV72190.1"/>
    </source>
</evidence>
<keyword evidence="3" id="KW-1185">Reference proteome</keyword>
<evidence type="ECO:0008006" key="4">
    <source>
        <dbReference type="Google" id="ProtNLM"/>
    </source>
</evidence>
<name>A0A0P9EKI2_RHOGW</name>
<dbReference type="EMBL" id="KQ474088">
    <property type="protein sequence ID" value="KPV72190.1"/>
    <property type="molecule type" value="Genomic_DNA"/>
</dbReference>
<evidence type="ECO:0000256" key="1">
    <source>
        <dbReference type="SAM" id="MobiDB-lite"/>
    </source>
</evidence>
<dbReference type="Proteomes" id="UP000053890">
    <property type="component" value="Unassembled WGS sequence"/>
</dbReference>
<evidence type="ECO:0000313" key="3">
    <source>
        <dbReference type="Proteomes" id="UP000053890"/>
    </source>
</evidence>
<dbReference type="InterPro" id="IPR007541">
    <property type="entry name" value="Uncharacterised_BSP"/>
</dbReference>
<dbReference type="GeneID" id="28978582"/>
<dbReference type="OrthoDB" id="891726at2759"/>
<dbReference type="PANTHER" id="PTHR33321">
    <property type="match status" value="1"/>
</dbReference>